<protein>
    <recommendedName>
        <fullName evidence="4">C3H1-type domain-containing protein</fullName>
    </recommendedName>
</protein>
<evidence type="ECO:0000256" key="1">
    <source>
        <dbReference type="SAM" id="MobiDB-lite"/>
    </source>
</evidence>
<proteinExistence type="predicted"/>
<reference evidence="2" key="1">
    <citation type="submission" date="2023-10" db="EMBL/GenBank/DDBJ databases">
        <authorList>
            <person name="Chen Y."/>
            <person name="Shah S."/>
            <person name="Dougan E. K."/>
            <person name="Thang M."/>
            <person name="Chan C."/>
        </authorList>
    </citation>
    <scope>NUCLEOTIDE SEQUENCE [LARGE SCALE GENOMIC DNA]</scope>
</reference>
<gene>
    <name evidence="2" type="ORF">PCOR1329_LOCUS62833</name>
</gene>
<feature type="compositionally biased region" description="Low complexity" evidence="1">
    <location>
        <begin position="21"/>
        <end position="32"/>
    </location>
</feature>
<dbReference type="Proteomes" id="UP001189429">
    <property type="component" value="Unassembled WGS sequence"/>
</dbReference>
<sequence>MSLDLHVFDCFLNADSIGRKSSSAASTATTRPSLPPTPPPPEPPAAYEAERFQLPEDGLIDLEESEGRKRGSELMMMLGGFGAAAPAKEAPPPPPAPVGVRPARGPLLATAAPFQPRGATATRGAQLLARGAAERTRQSTQQAAAKVLESRYLGIVREAALEAFGDDVAHVEGDLSGGFNVQLSERSRHCSAKERLEELGRELWPRLPCDSVVALEPGSIGKRAWLTMHYVLAAPPDGCWDYAGAGCCPRGALCRWPHALPQSLTVDIEVAR</sequence>
<accession>A0ABN9W098</accession>
<dbReference type="EMBL" id="CAUYUJ010017949">
    <property type="protein sequence ID" value="CAK0879391.1"/>
    <property type="molecule type" value="Genomic_DNA"/>
</dbReference>
<organism evidence="2 3">
    <name type="scientific">Prorocentrum cordatum</name>
    <dbReference type="NCBI Taxonomy" id="2364126"/>
    <lineage>
        <taxon>Eukaryota</taxon>
        <taxon>Sar</taxon>
        <taxon>Alveolata</taxon>
        <taxon>Dinophyceae</taxon>
        <taxon>Prorocentrales</taxon>
        <taxon>Prorocentraceae</taxon>
        <taxon>Prorocentrum</taxon>
    </lineage>
</organism>
<comment type="caution">
    <text evidence="2">The sequence shown here is derived from an EMBL/GenBank/DDBJ whole genome shotgun (WGS) entry which is preliminary data.</text>
</comment>
<evidence type="ECO:0008006" key="4">
    <source>
        <dbReference type="Google" id="ProtNLM"/>
    </source>
</evidence>
<feature type="compositionally biased region" description="Pro residues" evidence="1">
    <location>
        <begin position="33"/>
        <end position="44"/>
    </location>
</feature>
<evidence type="ECO:0000313" key="2">
    <source>
        <dbReference type="EMBL" id="CAK0879391.1"/>
    </source>
</evidence>
<feature type="region of interest" description="Disordered" evidence="1">
    <location>
        <begin position="19"/>
        <end position="46"/>
    </location>
</feature>
<evidence type="ECO:0000313" key="3">
    <source>
        <dbReference type="Proteomes" id="UP001189429"/>
    </source>
</evidence>
<name>A0ABN9W098_9DINO</name>
<keyword evidence="3" id="KW-1185">Reference proteome</keyword>